<feature type="signal peptide" evidence="15">
    <location>
        <begin position="1"/>
        <end position="21"/>
    </location>
</feature>
<keyword evidence="6" id="KW-0418">Kinase</keyword>
<dbReference type="SUPFAM" id="SSF56112">
    <property type="entry name" value="Protein kinase-like (PK-like)"/>
    <property type="match status" value="1"/>
</dbReference>
<keyword evidence="4 15" id="KW-0732">Signal</keyword>
<evidence type="ECO:0000313" key="20">
    <source>
        <dbReference type="EMBL" id="OAY26063.1"/>
    </source>
</evidence>
<dbReference type="CDD" id="cd00054">
    <property type="entry name" value="EGF_CA"/>
    <property type="match status" value="1"/>
</dbReference>
<evidence type="ECO:0000256" key="5">
    <source>
        <dbReference type="ARBA" id="ARBA00022741"/>
    </source>
</evidence>
<dbReference type="Gene3D" id="2.90.10.10">
    <property type="entry name" value="Bulb-type lectin domain"/>
    <property type="match status" value="1"/>
</dbReference>
<dbReference type="InterPro" id="IPR000742">
    <property type="entry name" value="EGF"/>
</dbReference>
<keyword evidence="14" id="KW-0472">Membrane</keyword>
<dbReference type="SUPFAM" id="SSF51110">
    <property type="entry name" value="alpha-D-mannose-specific plant lectins"/>
    <property type="match status" value="1"/>
</dbReference>
<evidence type="ECO:0000256" key="3">
    <source>
        <dbReference type="ARBA" id="ARBA00022679"/>
    </source>
</evidence>
<keyword evidence="14" id="KW-0812">Transmembrane</keyword>
<comment type="catalytic activity">
    <reaction evidence="11">
        <text>L-seryl-[protein] + ATP = O-phospho-L-seryl-[protein] + ADP + H(+)</text>
        <dbReference type="Rhea" id="RHEA:17989"/>
        <dbReference type="Rhea" id="RHEA-COMP:9863"/>
        <dbReference type="Rhea" id="RHEA-COMP:11604"/>
        <dbReference type="ChEBI" id="CHEBI:15378"/>
        <dbReference type="ChEBI" id="CHEBI:29999"/>
        <dbReference type="ChEBI" id="CHEBI:30616"/>
        <dbReference type="ChEBI" id="CHEBI:83421"/>
        <dbReference type="ChEBI" id="CHEBI:456216"/>
        <dbReference type="EC" id="2.7.11.1"/>
    </reaction>
</comment>
<dbReference type="InterPro" id="IPR000719">
    <property type="entry name" value="Prot_kinase_dom"/>
</dbReference>
<dbReference type="InterPro" id="IPR003609">
    <property type="entry name" value="Pan_app"/>
</dbReference>
<proteinExistence type="predicted"/>
<dbReference type="CDD" id="cd01098">
    <property type="entry name" value="PAN_AP_plant"/>
    <property type="match status" value="1"/>
</dbReference>
<dbReference type="FunFam" id="3.30.200.20:FF:000195">
    <property type="entry name" value="G-type lectin S-receptor-like serine/threonine-protein kinase"/>
    <property type="match status" value="1"/>
</dbReference>
<dbReference type="GO" id="GO:0004674">
    <property type="term" value="F:protein serine/threonine kinase activity"/>
    <property type="evidence" value="ECO:0007669"/>
    <property type="project" value="UniProtKB-KW"/>
</dbReference>
<keyword evidence="7 13" id="KW-0067">ATP-binding</keyword>
<reference evidence="20" key="1">
    <citation type="submission" date="2016-02" db="EMBL/GenBank/DDBJ databases">
        <title>WGS assembly of Manihot esculenta.</title>
        <authorList>
            <person name="Bredeson J.V."/>
            <person name="Prochnik S.E."/>
            <person name="Lyons J.B."/>
            <person name="Schmutz J."/>
            <person name="Grimwood J."/>
            <person name="Vrebalov J."/>
            <person name="Bart R.S."/>
            <person name="Amuge T."/>
            <person name="Ferguson M.E."/>
            <person name="Green R."/>
            <person name="Putnam N."/>
            <person name="Stites J."/>
            <person name="Rounsley S."/>
            <person name="Rokhsar D.S."/>
        </authorList>
    </citation>
    <scope>NUCLEOTIDE SEQUENCE [LARGE SCALE GENOMIC DNA]</scope>
    <source>
        <tissue evidence="20">Leaf</tissue>
    </source>
</reference>
<evidence type="ECO:0000256" key="14">
    <source>
        <dbReference type="SAM" id="Phobius"/>
    </source>
</evidence>
<evidence type="ECO:0000256" key="9">
    <source>
        <dbReference type="ARBA" id="ARBA00023180"/>
    </source>
</evidence>
<keyword evidence="9" id="KW-0325">Glycoprotein</keyword>
<dbReference type="Pfam" id="PF08276">
    <property type="entry name" value="PAN_2"/>
    <property type="match status" value="1"/>
</dbReference>
<dbReference type="EC" id="2.7.11.1" evidence="1"/>
<feature type="binding site" evidence="13">
    <location>
        <position position="549"/>
    </location>
    <ligand>
        <name>ATP</name>
        <dbReference type="ChEBI" id="CHEBI:30616"/>
    </ligand>
</feature>
<keyword evidence="12" id="KW-0245">EGF-like domain</keyword>
<gene>
    <name evidence="20" type="ORF">MANES_16G018700</name>
</gene>
<evidence type="ECO:0000259" key="16">
    <source>
        <dbReference type="PROSITE" id="PS50011"/>
    </source>
</evidence>
<dbReference type="InterPro" id="IPR001480">
    <property type="entry name" value="Bulb-type_lectin_dom"/>
</dbReference>
<dbReference type="Pfam" id="PF07714">
    <property type="entry name" value="PK_Tyr_Ser-Thr"/>
    <property type="match status" value="1"/>
</dbReference>
<feature type="domain" description="Apple" evidence="19">
    <location>
        <begin position="338"/>
        <end position="421"/>
    </location>
</feature>
<evidence type="ECO:0000259" key="17">
    <source>
        <dbReference type="PROSITE" id="PS50026"/>
    </source>
</evidence>
<accession>A0A2C9U847</accession>
<dbReference type="PROSITE" id="PS50026">
    <property type="entry name" value="EGF_3"/>
    <property type="match status" value="1"/>
</dbReference>
<evidence type="ECO:0000256" key="4">
    <source>
        <dbReference type="ARBA" id="ARBA00022729"/>
    </source>
</evidence>
<dbReference type="AlphaFoldDB" id="A0A2C9U847"/>
<dbReference type="CDD" id="cd00028">
    <property type="entry name" value="B_lectin"/>
    <property type="match status" value="1"/>
</dbReference>
<dbReference type="EMBL" id="CM004402">
    <property type="protein sequence ID" value="OAY26063.1"/>
    <property type="molecule type" value="Genomic_DNA"/>
</dbReference>
<dbReference type="Pfam" id="PF00954">
    <property type="entry name" value="S_locus_glycop"/>
    <property type="match status" value="1"/>
</dbReference>
<dbReference type="FunFam" id="2.90.10.10:FF:000005">
    <property type="entry name" value="G-type lectin S-receptor-like serine/threonine-protein kinase"/>
    <property type="match status" value="1"/>
</dbReference>
<evidence type="ECO:0000256" key="2">
    <source>
        <dbReference type="ARBA" id="ARBA00022527"/>
    </source>
</evidence>
<dbReference type="PROSITE" id="PS50011">
    <property type="entry name" value="PROTEIN_KINASE_DOM"/>
    <property type="match status" value="1"/>
</dbReference>
<comment type="catalytic activity">
    <reaction evidence="10">
        <text>L-threonyl-[protein] + ATP = O-phospho-L-threonyl-[protein] + ADP + H(+)</text>
        <dbReference type="Rhea" id="RHEA:46608"/>
        <dbReference type="Rhea" id="RHEA-COMP:11060"/>
        <dbReference type="Rhea" id="RHEA-COMP:11605"/>
        <dbReference type="ChEBI" id="CHEBI:15378"/>
        <dbReference type="ChEBI" id="CHEBI:30013"/>
        <dbReference type="ChEBI" id="CHEBI:30616"/>
        <dbReference type="ChEBI" id="CHEBI:61977"/>
        <dbReference type="ChEBI" id="CHEBI:456216"/>
        <dbReference type="EC" id="2.7.11.1"/>
    </reaction>
</comment>
<evidence type="ECO:0000259" key="18">
    <source>
        <dbReference type="PROSITE" id="PS50927"/>
    </source>
</evidence>
<evidence type="ECO:0000256" key="15">
    <source>
        <dbReference type="SAM" id="SignalP"/>
    </source>
</evidence>
<feature type="domain" description="Bulb-type lectin" evidence="18">
    <location>
        <begin position="24"/>
        <end position="150"/>
    </location>
</feature>
<keyword evidence="5 13" id="KW-0547">Nucleotide-binding</keyword>
<feature type="chain" id="PRO_5013084459" description="non-specific serine/threonine protein kinase" evidence="15">
    <location>
        <begin position="22"/>
        <end position="615"/>
    </location>
</feature>
<evidence type="ECO:0000256" key="11">
    <source>
        <dbReference type="ARBA" id="ARBA00048679"/>
    </source>
</evidence>
<dbReference type="PROSITE" id="PS00107">
    <property type="entry name" value="PROTEIN_KINASE_ATP"/>
    <property type="match status" value="1"/>
</dbReference>
<keyword evidence="14" id="KW-1133">Transmembrane helix</keyword>
<dbReference type="PROSITE" id="PS50948">
    <property type="entry name" value="PAN"/>
    <property type="match status" value="1"/>
</dbReference>
<dbReference type="InterPro" id="IPR036426">
    <property type="entry name" value="Bulb-type_lectin_dom_sf"/>
</dbReference>
<comment type="caution">
    <text evidence="12">Lacks conserved residue(s) required for the propagation of feature annotation.</text>
</comment>
<dbReference type="PANTHER" id="PTHR32444:SF130">
    <property type="entry name" value="RECEPTOR-LIKE SERINE_THREONINE-PROTEIN KINASE"/>
    <property type="match status" value="1"/>
</dbReference>
<evidence type="ECO:0000256" key="6">
    <source>
        <dbReference type="ARBA" id="ARBA00022777"/>
    </source>
</evidence>
<evidence type="ECO:0000256" key="10">
    <source>
        <dbReference type="ARBA" id="ARBA00047899"/>
    </source>
</evidence>
<dbReference type="Pfam" id="PF01453">
    <property type="entry name" value="B_lectin"/>
    <property type="match status" value="1"/>
</dbReference>
<name>A0A2C9U847_MANES</name>
<dbReference type="InterPro" id="IPR011009">
    <property type="entry name" value="Kinase-like_dom_sf"/>
</dbReference>
<evidence type="ECO:0000256" key="1">
    <source>
        <dbReference type="ARBA" id="ARBA00012513"/>
    </source>
</evidence>
<feature type="domain" description="Protein kinase" evidence="16">
    <location>
        <begin position="521"/>
        <end position="615"/>
    </location>
</feature>
<dbReference type="InterPro" id="IPR017441">
    <property type="entry name" value="Protein_kinase_ATP_BS"/>
</dbReference>
<protein>
    <recommendedName>
        <fullName evidence="1">non-specific serine/threonine protein kinase</fullName>
        <ecNumber evidence="1">2.7.11.1</ecNumber>
    </recommendedName>
</protein>
<evidence type="ECO:0000259" key="19">
    <source>
        <dbReference type="PROSITE" id="PS50948"/>
    </source>
</evidence>
<feature type="domain" description="EGF-like" evidence="17">
    <location>
        <begin position="277"/>
        <end position="315"/>
    </location>
</feature>
<dbReference type="PROSITE" id="PS50927">
    <property type="entry name" value="BULB_LECTIN"/>
    <property type="match status" value="1"/>
</dbReference>
<evidence type="ECO:0000256" key="7">
    <source>
        <dbReference type="ARBA" id="ARBA00022840"/>
    </source>
</evidence>
<dbReference type="PANTHER" id="PTHR32444">
    <property type="entry name" value="BULB-TYPE LECTIN DOMAIN-CONTAINING PROTEIN"/>
    <property type="match status" value="1"/>
</dbReference>
<dbReference type="Gene3D" id="3.30.200.20">
    <property type="entry name" value="Phosphorylase Kinase, domain 1"/>
    <property type="match status" value="1"/>
</dbReference>
<dbReference type="GO" id="GO:0005524">
    <property type="term" value="F:ATP binding"/>
    <property type="evidence" value="ECO:0007669"/>
    <property type="project" value="UniProtKB-UniRule"/>
</dbReference>
<feature type="transmembrane region" description="Helical" evidence="14">
    <location>
        <begin position="440"/>
        <end position="463"/>
    </location>
</feature>
<dbReference type="InterPro" id="IPR001245">
    <property type="entry name" value="Ser-Thr/Tyr_kinase_cat_dom"/>
</dbReference>
<sequence>MDAKTIRLYFALLVLHRLTLCTSTDTITINQTLREGDLLVSKQNKFALGFFSPGNSSYRYLGIWFYKISLQTHTVVWVANRDNPINGSAGFLSINQYGNLVLYGNRDEKFPIWSANVSVDLANTCVAQLFDSGNFVLFQGSRRIFVWQSFDHPTNTMLPGMRLGLDKRTGLNRFLTSWKSTDDPGIGDYSLKLNLVGSPQFFLYDGSKPFWRGTPWPWRTPDIYNYSYVNSEEEITFSYSHDDSSVLFQLMVHESGMLMWVSRRESDANWKEFWSGSKYRCDSYGRCGANSICDPRHLNEFECSCLPGYEPKFPRNWFRMRDGSGGCVRKRLKSSSVCGQGEGFGKVPQVKVPDTSTAVWVNMSMSRVDCEQECYKDCSCSAYASIKIPGKDVACLAWYGDLMDIVDLMDHSGYNVYVRVDAIELAEIERSNGFLEMKGMLAFLIVSVSSAWFVIIIFAYLWLRKRKKRVKNKSNRRLFDSINGPHYHKDNFEADDIQTSRSHTDLAFLNLSTISAATDNFSQANKIGQGGFGSVYKGQLTNGKEVAVKRLSKNSGQGAEEFKNEAMLMAKLQHRNLVKLLGCCIQEEERILIYEYLSNGSLDLFLFGLKVANHS</sequence>
<dbReference type="SMART" id="SM00108">
    <property type="entry name" value="B_lectin"/>
    <property type="match status" value="1"/>
</dbReference>
<dbReference type="InterPro" id="IPR000858">
    <property type="entry name" value="S_locus_glycoprot_dom"/>
</dbReference>
<organism evidence="20">
    <name type="scientific">Manihot esculenta</name>
    <name type="common">Cassava</name>
    <name type="synonym">Jatropha manihot</name>
    <dbReference type="NCBI Taxonomy" id="3983"/>
    <lineage>
        <taxon>Eukaryota</taxon>
        <taxon>Viridiplantae</taxon>
        <taxon>Streptophyta</taxon>
        <taxon>Embryophyta</taxon>
        <taxon>Tracheophyta</taxon>
        <taxon>Spermatophyta</taxon>
        <taxon>Magnoliopsida</taxon>
        <taxon>eudicotyledons</taxon>
        <taxon>Gunneridae</taxon>
        <taxon>Pentapetalae</taxon>
        <taxon>rosids</taxon>
        <taxon>fabids</taxon>
        <taxon>Malpighiales</taxon>
        <taxon>Euphorbiaceae</taxon>
        <taxon>Crotonoideae</taxon>
        <taxon>Manihoteae</taxon>
        <taxon>Manihot</taxon>
    </lineage>
</organism>
<evidence type="ECO:0000256" key="8">
    <source>
        <dbReference type="ARBA" id="ARBA00023157"/>
    </source>
</evidence>
<keyword evidence="8" id="KW-1015">Disulfide bond</keyword>
<evidence type="ECO:0000256" key="12">
    <source>
        <dbReference type="PROSITE-ProRule" id="PRU00076"/>
    </source>
</evidence>
<keyword evidence="3" id="KW-0808">Transferase</keyword>
<keyword evidence="2" id="KW-0723">Serine/threonine-protein kinase</keyword>
<evidence type="ECO:0000256" key="13">
    <source>
        <dbReference type="PROSITE-ProRule" id="PRU10141"/>
    </source>
</evidence>
<dbReference type="GO" id="GO:0048544">
    <property type="term" value="P:recognition of pollen"/>
    <property type="evidence" value="ECO:0007669"/>
    <property type="project" value="InterPro"/>
</dbReference>